<evidence type="ECO:0000313" key="12">
    <source>
        <dbReference type="EMBL" id="THG11685.1"/>
    </source>
</evidence>
<evidence type="ECO:0000256" key="7">
    <source>
        <dbReference type="ARBA" id="ARBA00023098"/>
    </source>
</evidence>
<feature type="transmembrane region" description="Helical" evidence="10">
    <location>
        <begin position="36"/>
        <end position="53"/>
    </location>
</feature>
<evidence type="ECO:0000256" key="9">
    <source>
        <dbReference type="ARBA" id="ARBA00023315"/>
    </source>
</evidence>
<dbReference type="InterPro" id="IPR032805">
    <property type="entry name" value="Wax_synthase_dom"/>
</dbReference>
<evidence type="ECO:0000256" key="5">
    <source>
        <dbReference type="ARBA" id="ARBA00022692"/>
    </source>
</evidence>
<evidence type="ECO:0000256" key="6">
    <source>
        <dbReference type="ARBA" id="ARBA00022989"/>
    </source>
</evidence>
<evidence type="ECO:0000313" key="13">
    <source>
        <dbReference type="Proteomes" id="UP000306102"/>
    </source>
</evidence>
<dbReference type="PIRSF" id="PIRSF037006">
    <property type="entry name" value="Wax_synthase"/>
    <property type="match status" value="1"/>
</dbReference>
<comment type="similarity">
    <text evidence="3">Belongs to the wax synthase family.</text>
</comment>
<organism evidence="12 13">
    <name type="scientific">Camellia sinensis var. sinensis</name>
    <name type="common">China tea</name>
    <dbReference type="NCBI Taxonomy" id="542762"/>
    <lineage>
        <taxon>Eukaryota</taxon>
        <taxon>Viridiplantae</taxon>
        <taxon>Streptophyta</taxon>
        <taxon>Embryophyta</taxon>
        <taxon>Tracheophyta</taxon>
        <taxon>Spermatophyta</taxon>
        <taxon>Magnoliopsida</taxon>
        <taxon>eudicotyledons</taxon>
        <taxon>Gunneridae</taxon>
        <taxon>Pentapetalae</taxon>
        <taxon>asterids</taxon>
        <taxon>Ericales</taxon>
        <taxon>Theaceae</taxon>
        <taxon>Camellia</taxon>
    </lineage>
</organism>
<keyword evidence="7" id="KW-0443">Lipid metabolism</keyword>
<evidence type="ECO:0000259" key="11">
    <source>
        <dbReference type="Pfam" id="PF13813"/>
    </source>
</evidence>
<comment type="pathway">
    <text evidence="2">Secondary metabolite biosynthesis.</text>
</comment>
<reference evidence="12 13" key="1">
    <citation type="journal article" date="2018" name="Proc. Natl. Acad. Sci. U.S.A.">
        <title>Draft genome sequence of Camellia sinensis var. sinensis provides insights into the evolution of the tea genome and tea quality.</title>
        <authorList>
            <person name="Wei C."/>
            <person name="Yang H."/>
            <person name="Wang S."/>
            <person name="Zhao J."/>
            <person name="Liu C."/>
            <person name="Gao L."/>
            <person name="Xia E."/>
            <person name="Lu Y."/>
            <person name="Tai Y."/>
            <person name="She G."/>
            <person name="Sun J."/>
            <person name="Cao H."/>
            <person name="Tong W."/>
            <person name="Gao Q."/>
            <person name="Li Y."/>
            <person name="Deng W."/>
            <person name="Jiang X."/>
            <person name="Wang W."/>
            <person name="Chen Q."/>
            <person name="Zhang S."/>
            <person name="Li H."/>
            <person name="Wu J."/>
            <person name="Wang P."/>
            <person name="Li P."/>
            <person name="Shi C."/>
            <person name="Zheng F."/>
            <person name="Jian J."/>
            <person name="Huang B."/>
            <person name="Shan D."/>
            <person name="Shi M."/>
            <person name="Fang C."/>
            <person name="Yue Y."/>
            <person name="Li F."/>
            <person name="Li D."/>
            <person name="Wei S."/>
            <person name="Han B."/>
            <person name="Jiang C."/>
            <person name="Yin Y."/>
            <person name="Xia T."/>
            <person name="Zhang Z."/>
            <person name="Bennetzen J.L."/>
            <person name="Zhao S."/>
            <person name="Wan X."/>
        </authorList>
    </citation>
    <scope>NUCLEOTIDE SEQUENCE [LARGE SCALE GENOMIC DNA]</scope>
    <source>
        <strain evidence="13">cv. Shuchazao</strain>
        <tissue evidence="12">Leaf</tissue>
    </source>
</reference>
<keyword evidence="13" id="KW-1185">Reference proteome</keyword>
<dbReference type="EMBL" id="SDRB02007117">
    <property type="protein sequence ID" value="THG11685.1"/>
    <property type="molecule type" value="Genomic_DNA"/>
</dbReference>
<evidence type="ECO:0000256" key="1">
    <source>
        <dbReference type="ARBA" id="ARBA00004141"/>
    </source>
</evidence>
<feature type="transmembrane region" description="Helical" evidence="10">
    <location>
        <begin position="279"/>
        <end position="300"/>
    </location>
</feature>
<evidence type="ECO:0000256" key="2">
    <source>
        <dbReference type="ARBA" id="ARBA00005179"/>
    </source>
</evidence>
<sequence>MEGEIKNFIVVWITVLASLFYCHTIDKFIPKGTTRLFTLLPIISLFLFLHLNLTTIHLGSITCFFIAWLANFKLLLFAFGQGPLSPPSSSSSPPSPHISFPRFVLIACLPIKIHHHPPPPPNLEKPSKIEIKEYPSHKSPKTVLLRAQNPITKPDRTRSAELGSKGFHKSPLDYATKVVFIAILLRVYKYKEHVHPKLILLVYCFHVYVSLELLLALMTLLARAIGQVELEPPFNEPYRSSSLQDFWGRRWNLIVASILRPTVYDPVRRISGRLMGKKWASVMAIIATFSVSGLMHELVFYNMGREKPTWEVTWFFVVHGVCLVLEIWVKKALNGKFRLPAIVSGPVVVVFVVATGSWLFIPAFLRCHADFRVRREIATFVEFVKEIVGSFGFRSFNVVSVPHGD</sequence>
<keyword evidence="4" id="KW-0808">Transferase</keyword>
<dbReference type="STRING" id="542762.A0A4S4E888"/>
<dbReference type="InterPro" id="IPR044851">
    <property type="entry name" value="Wax_synthase"/>
</dbReference>
<accession>A0A4S4E888</accession>
<dbReference type="Pfam" id="PF13813">
    <property type="entry name" value="MBOAT_2"/>
    <property type="match status" value="1"/>
</dbReference>
<keyword evidence="5 10" id="KW-0812">Transmembrane</keyword>
<dbReference type="GO" id="GO:0008374">
    <property type="term" value="F:O-acyltransferase activity"/>
    <property type="evidence" value="ECO:0007669"/>
    <property type="project" value="InterPro"/>
</dbReference>
<dbReference type="PANTHER" id="PTHR31595:SF57">
    <property type="entry name" value="OS04G0481900 PROTEIN"/>
    <property type="match status" value="1"/>
</dbReference>
<dbReference type="GO" id="GO:0016020">
    <property type="term" value="C:membrane"/>
    <property type="evidence" value="ECO:0007669"/>
    <property type="project" value="UniProtKB-SubCell"/>
</dbReference>
<feature type="transmembrane region" description="Helical" evidence="10">
    <location>
        <begin position="341"/>
        <end position="365"/>
    </location>
</feature>
<evidence type="ECO:0000256" key="3">
    <source>
        <dbReference type="ARBA" id="ARBA00007282"/>
    </source>
</evidence>
<dbReference type="GO" id="GO:0006629">
    <property type="term" value="P:lipid metabolic process"/>
    <property type="evidence" value="ECO:0007669"/>
    <property type="project" value="UniProtKB-KW"/>
</dbReference>
<comment type="subcellular location">
    <subcellularLocation>
        <location evidence="1">Membrane</location>
        <topology evidence="1">Multi-pass membrane protein</topology>
    </subcellularLocation>
</comment>
<feature type="transmembrane region" description="Helical" evidence="10">
    <location>
        <begin position="59"/>
        <end position="79"/>
    </location>
</feature>
<feature type="transmembrane region" description="Helical" evidence="10">
    <location>
        <begin position="6"/>
        <end position="24"/>
    </location>
</feature>
<dbReference type="Proteomes" id="UP000306102">
    <property type="component" value="Unassembled WGS sequence"/>
</dbReference>
<comment type="caution">
    <text evidence="12">The sequence shown here is derived from an EMBL/GenBank/DDBJ whole genome shotgun (WGS) entry which is preliminary data.</text>
</comment>
<proteinExistence type="inferred from homology"/>
<dbReference type="AlphaFoldDB" id="A0A4S4E888"/>
<dbReference type="PANTHER" id="PTHR31595">
    <property type="entry name" value="LONG-CHAIN-ALCOHOL O-FATTY-ACYLTRANSFERASE 3-RELATED"/>
    <property type="match status" value="1"/>
</dbReference>
<evidence type="ECO:0000256" key="4">
    <source>
        <dbReference type="ARBA" id="ARBA00022679"/>
    </source>
</evidence>
<feature type="domain" description="Wax synthase" evidence="11">
    <location>
        <begin position="231"/>
        <end position="317"/>
    </location>
</feature>
<keyword evidence="9" id="KW-0012">Acyltransferase</keyword>
<gene>
    <name evidence="12" type="ORF">TEA_014958</name>
</gene>
<feature type="transmembrane region" description="Helical" evidence="10">
    <location>
        <begin position="312"/>
        <end position="329"/>
    </location>
</feature>
<name>A0A4S4E888_CAMSN</name>
<evidence type="ECO:0000256" key="10">
    <source>
        <dbReference type="SAM" id="Phobius"/>
    </source>
</evidence>
<keyword evidence="6 10" id="KW-1133">Transmembrane helix</keyword>
<protein>
    <recommendedName>
        <fullName evidence="11">Wax synthase domain-containing protein</fullName>
    </recommendedName>
</protein>
<feature type="transmembrane region" description="Helical" evidence="10">
    <location>
        <begin position="200"/>
        <end position="222"/>
    </location>
</feature>
<dbReference type="InterPro" id="IPR017088">
    <property type="entry name" value="Wax_synthase_Magnoliopsida"/>
</dbReference>
<keyword evidence="8 10" id="KW-0472">Membrane</keyword>
<evidence type="ECO:0000256" key="8">
    <source>
        <dbReference type="ARBA" id="ARBA00023136"/>
    </source>
</evidence>